<proteinExistence type="predicted"/>
<dbReference type="EMBL" id="ML994630">
    <property type="protein sequence ID" value="KAF2186182.1"/>
    <property type="molecule type" value="Genomic_DNA"/>
</dbReference>
<dbReference type="OrthoDB" id="272271at2759"/>
<keyword evidence="2" id="KW-1185">Reference proteome</keyword>
<dbReference type="Proteomes" id="UP000800200">
    <property type="component" value="Unassembled WGS sequence"/>
</dbReference>
<accession>A0A6A6E5Z5</accession>
<protein>
    <recommendedName>
        <fullName evidence="3">Adenosine deaminase domain-containing protein</fullName>
    </recommendedName>
</protein>
<evidence type="ECO:0008006" key="3">
    <source>
        <dbReference type="Google" id="ProtNLM"/>
    </source>
</evidence>
<gene>
    <name evidence="1" type="ORF">K469DRAFT_776114</name>
</gene>
<sequence length="139" mass="15470">MASPDDSIANIPKAELHVHLEGMLPPSLIRTSPYETRSPFPKLGHHSRNHPLGSVGRFICLPQLHFSLGCLLSCNVCAVDLSRLPRLCVGLSHKSPFPKHRTCRDELRSPRAHLVRDTVSYRDYVPASSHLESGTPGRY</sequence>
<evidence type="ECO:0000313" key="2">
    <source>
        <dbReference type="Proteomes" id="UP000800200"/>
    </source>
</evidence>
<evidence type="ECO:0000313" key="1">
    <source>
        <dbReference type="EMBL" id="KAF2186182.1"/>
    </source>
</evidence>
<name>A0A6A6E5Z5_9PEZI</name>
<organism evidence="1 2">
    <name type="scientific">Zopfia rhizophila CBS 207.26</name>
    <dbReference type="NCBI Taxonomy" id="1314779"/>
    <lineage>
        <taxon>Eukaryota</taxon>
        <taxon>Fungi</taxon>
        <taxon>Dikarya</taxon>
        <taxon>Ascomycota</taxon>
        <taxon>Pezizomycotina</taxon>
        <taxon>Dothideomycetes</taxon>
        <taxon>Dothideomycetes incertae sedis</taxon>
        <taxon>Zopfiaceae</taxon>
        <taxon>Zopfia</taxon>
    </lineage>
</organism>
<dbReference type="AlphaFoldDB" id="A0A6A6E5Z5"/>
<reference evidence="1" key="1">
    <citation type="journal article" date="2020" name="Stud. Mycol.">
        <title>101 Dothideomycetes genomes: a test case for predicting lifestyles and emergence of pathogens.</title>
        <authorList>
            <person name="Haridas S."/>
            <person name="Albert R."/>
            <person name="Binder M."/>
            <person name="Bloem J."/>
            <person name="Labutti K."/>
            <person name="Salamov A."/>
            <person name="Andreopoulos B."/>
            <person name="Baker S."/>
            <person name="Barry K."/>
            <person name="Bills G."/>
            <person name="Bluhm B."/>
            <person name="Cannon C."/>
            <person name="Castanera R."/>
            <person name="Culley D."/>
            <person name="Daum C."/>
            <person name="Ezra D."/>
            <person name="Gonzalez J."/>
            <person name="Henrissat B."/>
            <person name="Kuo A."/>
            <person name="Liang C."/>
            <person name="Lipzen A."/>
            <person name="Lutzoni F."/>
            <person name="Magnuson J."/>
            <person name="Mondo S."/>
            <person name="Nolan M."/>
            <person name="Ohm R."/>
            <person name="Pangilinan J."/>
            <person name="Park H.-J."/>
            <person name="Ramirez L."/>
            <person name="Alfaro M."/>
            <person name="Sun H."/>
            <person name="Tritt A."/>
            <person name="Yoshinaga Y."/>
            <person name="Zwiers L.-H."/>
            <person name="Turgeon B."/>
            <person name="Goodwin S."/>
            <person name="Spatafora J."/>
            <person name="Crous P."/>
            <person name="Grigoriev I."/>
        </authorList>
    </citation>
    <scope>NUCLEOTIDE SEQUENCE</scope>
    <source>
        <strain evidence="1">CBS 207.26</strain>
    </source>
</reference>